<evidence type="ECO:0000313" key="3">
    <source>
        <dbReference type="Proteomes" id="UP000051036"/>
    </source>
</evidence>
<evidence type="ECO:0000259" key="1">
    <source>
        <dbReference type="Pfam" id="PF13614"/>
    </source>
</evidence>
<feature type="domain" description="AAA" evidence="1">
    <location>
        <begin position="1"/>
        <end position="172"/>
    </location>
</feature>
<comment type="caution">
    <text evidence="2">The sequence shown here is derived from an EMBL/GenBank/DDBJ whole genome shotgun (WGS) entry which is preliminary data.</text>
</comment>
<dbReference type="RefSeq" id="WP_057800041.1">
    <property type="nucleotide sequence ID" value="NZ_AZFM01000049.1"/>
</dbReference>
<dbReference type="SUPFAM" id="SSF52540">
    <property type="entry name" value="P-loop containing nucleoside triphosphate hydrolases"/>
    <property type="match status" value="1"/>
</dbReference>
<gene>
    <name evidence="2" type="ORF">FC46_GL001497</name>
</gene>
<dbReference type="Gene3D" id="3.40.50.300">
    <property type="entry name" value="P-loop containing nucleotide triphosphate hydrolases"/>
    <property type="match status" value="1"/>
</dbReference>
<dbReference type="InterPro" id="IPR025669">
    <property type="entry name" value="AAA_dom"/>
</dbReference>
<name>A0A0R1U5H4_9LACO</name>
<dbReference type="InterPro" id="IPR027417">
    <property type="entry name" value="P-loop_NTPase"/>
</dbReference>
<keyword evidence="3" id="KW-1185">Reference proteome</keyword>
<dbReference type="PANTHER" id="PTHR13696">
    <property type="entry name" value="P-LOOP CONTAINING NUCLEOSIDE TRIPHOSPHATE HYDROLASE"/>
    <property type="match status" value="1"/>
</dbReference>
<dbReference type="CDD" id="cd02042">
    <property type="entry name" value="ParAB_family"/>
    <property type="match status" value="1"/>
</dbReference>
<evidence type="ECO:0000313" key="2">
    <source>
        <dbReference type="EMBL" id="KRL88493.1"/>
    </source>
</evidence>
<dbReference type="AlphaFoldDB" id="A0A0R1U5H4"/>
<dbReference type="EMBL" id="AZFM01000049">
    <property type="protein sequence ID" value="KRL88493.1"/>
    <property type="molecule type" value="Genomic_DNA"/>
</dbReference>
<protein>
    <recommendedName>
        <fullName evidence="1">AAA domain-containing protein</fullName>
    </recommendedName>
</protein>
<dbReference type="InterPro" id="IPR050678">
    <property type="entry name" value="DNA_Partitioning_ATPase"/>
</dbReference>
<dbReference type="STRING" id="1423763.FC46_GL001497"/>
<dbReference type="Proteomes" id="UP000051036">
    <property type="component" value="Unassembled WGS sequence"/>
</dbReference>
<proteinExistence type="predicted"/>
<dbReference type="OrthoDB" id="9791162at2"/>
<dbReference type="PANTHER" id="PTHR13696:SF99">
    <property type="entry name" value="COBYRINIC ACID AC-DIAMIDE SYNTHASE"/>
    <property type="match status" value="1"/>
</dbReference>
<reference evidence="2 3" key="1">
    <citation type="journal article" date="2015" name="Genome Announc.">
        <title>Expanding the biotechnology potential of lactobacilli through comparative genomics of 213 strains and associated genera.</title>
        <authorList>
            <person name="Sun Z."/>
            <person name="Harris H.M."/>
            <person name="McCann A."/>
            <person name="Guo C."/>
            <person name="Argimon S."/>
            <person name="Zhang W."/>
            <person name="Yang X."/>
            <person name="Jeffery I.B."/>
            <person name="Cooney J.C."/>
            <person name="Kagawa T.F."/>
            <person name="Liu W."/>
            <person name="Song Y."/>
            <person name="Salvetti E."/>
            <person name="Wrobel A."/>
            <person name="Rasinkangas P."/>
            <person name="Parkhill J."/>
            <person name="Rea M.C."/>
            <person name="O'Sullivan O."/>
            <person name="Ritari J."/>
            <person name="Douillard F.P."/>
            <person name="Paul Ross R."/>
            <person name="Yang R."/>
            <person name="Briner A.E."/>
            <person name="Felis G.E."/>
            <person name="de Vos W.M."/>
            <person name="Barrangou R."/>
            <person name="Klaenhammer T.R."/>
            <person name="Caufield P.W."/>
            <person name="Cui Y."/>
            <person name="Zhang H."/>
            <person name="O'Toole P.W."/>
        </authorList>
    </citation>
    <scope>NUCLEOTIDE SEQUENCE [LARGE SCALE GENOMIC DNA]</scope>
    <source>
        <strain evidence="2 3">DSM 16043</strain>
    </source>
</reference>
<sequence>MKIISFAAIKGGVGKTTLSYNFGEWLAKHGNKVLFIDMDHQCNLSQTYEVYGNDSIGTVANIFLQKGDVTINHVKENIDLIAGNMHLDDIETNIENMTNKNMRLYMWLNNNYDVLNIDQYDYIIIDCHPDFSTATKNAIIVSHDIISPITPSKHGFDAKFNLQDRIDELRKEAIEFSTGKSYVTAKLYFVANMLKRNTSSSNEMLESIKDDDSVIAVIPEKELFNRSNLDETPVVEMEEDTRTYNRNYNFFQDFEKTFKQIQDKL</sequence>
<accession>A0A0R1U5H4</accession>
<organism evidence="2 3">
    <name type="scientific">Lactobacillus kalixensis DSM 16043</name>
    <dbReference type="NCBI Taxonomy" id="1423763"/>
    <lineage>
        <taxon>Bacteria</taxon>
        <taxon>Bacillati</taxon>
        <taxon>Bacillota</taxon>
        <taxon>Bacilli</taxon>
        <taxon>Lactobacillales</taxon>
        <taxon>Lactobacillaceae</taxon>
        <taxon>Lactobacillus</taxon>
    </lineage>
</organism>
<dbReference type="Pfam" id="PF13614">
    <property type="entry name" value="AAA_31"/>
    <property type="match status" value="1"/>
</dbReference>
<dbReference type="PATRIC" id="fig|1423763.3.peg.1521"/>